<keyword evidence="7 12" id="KW-0328">Glycosyltransferase</keyword>
<protein>
    <recommendedName>
        <fullName evidence="11">Probable nicotinate-nucleotide pyrophosphorylase [carboxylating]</fullName>
        <ecNumber evidence="5">2.4.2.19</ecNumber>
    </recommendedName>
    <alternativeName>
        <fullName evidence="9">Quinolinate phosphoribosyltransferase [decarboxylating]</fullName>
    </alternativeName>
</protein>
<evidence type="ECO:0000313" key="17">
    <source>
        <dbReference type="Proteomes" id="UP000198860"/>
    </source>
</evidence>
<comment type="subunit">
    <text evidence="4">Hexamer formed by 3 homodimers.</text>
</comment>
<feature type="binding site" evidence="13">
    <location>
        <begin position="130"/>
        <end position="132"/>
    </location>
    <ligand>
        <name>substrate</name>
    </ligand>
</feature>
<dbReference type="UniPathway" id="UPA00253">
    <property type="reaction ID" value="UER00331"/>
</dbReference>
<dbReference type="Pfam" id="PF02749">
    <property type="entry name" value="QRPTase_N"/>
    <property type="match status" value="1"/>
</dbReference>
<dbReference type="Gene3D" id="3.90.1170.20">
    <property type="entry name" value="Quinolinate phosphoribosyl transferase, N-terminal domain"/>
    <property type="match status" value="1"/>
</dbReference>
<dbReference type="Gene3D" id="3.20.20.70">
    <property type="entry name" value="Aldolase class I"/>
    <property type="match status" value="1"/>
</dbReference>
<dbReference type="InterPro" id="IPR022412">
    <property type="entry name" value="Quinolinate_PRibosylTrfase_N"/>
</dbReference>
<dbReference type="EMBL" id="FNIZ01000012">
    <property type="protein sequence ID" value="SDP11312.1"/>
    <property type="molecule type" value="Genomic_DNA"/>
</dbReference>
<proteinExistence type="inferred from homology"/>
<dbReference type="GO" id="GO:0004514">
    <property type="term" value="F:nicotinate-nucleotide diphosphorylase (carboxylating) activity"/>
    <property type="evidence" value="ECO:0007669"/>
    <property type="project" value="UniProtKB-EC"/>
</dbReference>
<dbReference type="RefSeq" id="WP_089652855.1">
    <property type="nucleotide sequence ID" value="NZ_FNIZ01000012.1"/>
</dbReference>
<dbReference type="InterPro" id="IPR027277">
    <property type="entry name" value="NadC/ModD"/>
</dbReference>
<comment type="pathway">
    <text evidence="2">Cofactor biosynthesis; NAD(+) biosynthesis; nicotinate D-ribonucleotide from quinolinate: step 1/1.</text>
</comment>
<gene>
    <name evidence="16" type="ORF">SAMN05421677_11226</name>
</gene>
<dbReference type="InterPro" id="IPR037128">
    <property type="entry name" value="Quinolinate_PRibosylTase_N_sf"/>
</dbReference>
<comment type="catalytic activity">
    <reaction evidence="10">
        <text>nicotinate beta-D-ribonucleotide + CO2 + diphosphate = quinolinate + 5-phospho-alpha-D-ribose 1-diphosphate + 2 H(+)</text>
        <dbReference type="Rhea" id="RHEA:12733"/>
        <dbReference type="ChEBI" id="CHEBI:15378"/>
        <dbReference type="ChEBI" id="CHEBI:16526"/>
        <dbReference type="ChEBI" id="CHEBI:29959"/>
        <dbReference type="ChEBI" id="CHEBI:33019"/>
        <dbReference type="ChEBI" id="CHEBI:57502"/>
        <dbReference type="ChEBI" id="CHEBI:58017"/>
        <dbReference type="EC" id="2.4.2.19"/>
    </reaction>
</comment>
<dbReference type="GO" id="GO:0034213">
    <property type="term" value="P:quinolinate catabolic process"/>
    <property type="evidence" value="ECO:0007669"/>
    <property type="project" value="TreeGrafter"/>
</dbReference>
<comment type="similarity">
    <text evidence="3 12">Belongs to the NadC/ModD family.</text>
</comment>
<sequence>MNQWRRKQQLEAFFTEDIGEHDYSTDFLFPKDHHGRLTFTSKAEGVFCGEDVITDGYQLLDSTIKVELYIHDGDWMSEGEMIATIDGPVGELLKGERVILNLIQRMSGIATLTKKAVEALNDKNIRICDTRKTTPGLRSFEKYAVRTGGGYNHRYGLYDAVMLKDNHIAFFGSVYEAIARAKAAIGHTVKIEVETETESQVVEAVEAGADIIMFDNRTPAEIKHLATLVPSSITTEASGGITLETLPDYRGLEIDYISLGFLTHSARALDISARVATTKEEVR</sequence>
<evidence type="ECO:0000313" key="16">
    <source>
        <dbReference type="EMBL" id="SDP11312.1"/>
    </source>
</evidence>
<organism evidence="16 17">
    <name type="scientific">Halobacillus aidingensis</name>
    <dbReference type="NCBI Taxonomy" id="240303"/>
    <lineage>
        <taxon>Bacteria</taxon>
        <taxon>Bacillati</taxon>
        <taxon>Bacillota</taxon>
        <taxon>Bacilli</taxon>
        <taxon>Bacillales</taxon>
        <taxon>Bacillaceae</taxon>
        <taxon>Halobacillus</taxon>
    </lineage>
</organism>
<dbReference type="InterPro" id="IPR002638">
    <property type="entry name" value="Quinolinate_PRibosylTrfase_C"/>
</dbReference>
<feature type="binding site" evidence="13">
    <location>
        <begin position="238"/>
        <end position="240"/>
    </location>
    <ligand>
        <name>substrate</name>
    </ligand>
</feature>
<evidence type="ECO:0000259" key="15">
    <source>
        <dbReference type="Pfam" id="PF02749"/>
    </source>
</evidence>
<keyword evidence="6" id="KW-0662">Pyridine nucleotide biosynthesis</keyword>
<evidence type="ECO:0000256" key="7">
    <source>
        <dbReference type="ARBA" id="ARBA00022676"/>
    </source>
</evidence>
<feature type="binding site" evidence="13">
    <location>
        <position position="164"/>
    </location>
    <ligand>
        <name>substrate</name>
    </ligand>
</feature>
<dbReference type="NCBIfam" id="TIGR00078">
    <property type="entry name" value="nadC"/>
    <property type="match status" value="1"/>
</dbReference>
<evidence type="ECO:0000256" key="5">
    <source>
        <dbReference type="ARBA" id="ARBA00011944"/>
    </source>
</evidence>
<dbReference type="PIRSF" id="PIRSF006250">
    <property type="entry name" value="NadC_ModD"/>
    <property type="match status" value="1"/>
</dbReference>
<dbReference type="SUPFAM" id="SSF54675">
    <property type="entry name" value="Nicotinate/Quinolinate PRTase N-terminal domain-like"/>
    <property type="match status" value="1"/>
</dbReference>
<feature type="domain" description="Quinolinate phosphoribosyl transferase N-terminal" evidence="15">
    <location>
        <begin position="22"/>
        <end position="107"/>
    </location>
</feature>
<reference evidence="17" key="1">
    <citation type="submission" date="2016-10" db="EMBL/GenBank/DDBJ databases">
        <authorList>
            <person name="Varghese N."/>
            <person name="Submissions S."/>
        </authorList>
    </citation>
    <scope>NUCLEOTIDE SEQUENCE [LARGE SCALE GENOMIC DNA]</scope>
    <source>
        <strain evidence="17">CGMCC 1.3703</strain>
    </source>
</reference>
<dbReference type="EC" id="2.4.2.19" evidence="5"/>
<dbReference type="GO" id="GO:0005737">
    <property type="term" value="C:cytoplasm"/>
    <property type="evidence" value="ECO:0007669"/>
    <property type="project" value="TreeGrafter"/>
</dbReference>
<dbReference type="SUPFAM" id="SSF51690">
    <property type="entry name" value="Nicotinate/Quinolinate PRTase C-terminal domain-like"/>
    <property type="match status" value="1"/>
</dbReference>
<keyword evidence="17" id="KW-1185">Reference proteome</keyword>
<dbReference type="PANTHER" id="PTHR32179">
    <property type="entry name" value="NICOTINATE-NUCLEOTIDE PYROPHOSPHORYLASE [CARBOXYLATING]"/>
    <property type="match status" value="1"/>
</dbReference>
<evidence type="ECO:0000256" key="12">
    <source>
        <dbReference type="PIRNR" id="PIRNR006250"/>
    </source>
</evidence>
<evidence type="ECO:0000256" key="4">
    <source>
        <dbReference type="ARBA" id="ARBA00011218"/>
    </source>
</evidence>
<dbReference type="FunFam" id="3.90.1170.20:FF:000001">
    <property type="entry name" value="Nicotinate-nucleotide diphosphorylase (Carboxylating)"/>
    <property type="match status" value="1"/>
</dbReference>
<name>A0A1H0Q1N2_HALAD</name>
<dbReference type="STRING" id="240303.SAMN05421677_11226"/>
<evidence type="ECO:0000256" key="10">
    <source>
        <dbReference type="ARBA" id="ARBA00047445"/>
    </source>
</evidence>
<evidence type="ECO:0000256" key="8">
    <source>
        <dbReference type="ARBA" id="ARBA00022679"/>
    </source>
</evidence>
<dbReference type="GO" id="GO:0009435">
    <property type="term" value="P:NAD+ biosynthetic process"/>
    <property type="evidence" value="ECO:0007669"/>
    <property type="project" value="UniProtKB-UniPathway"/>
</dbReference>
<dbReference type="InterPro" id="IPR004393">
    <property type="entry name" value="NadC"/>
</dbReference>
<feature type="binding site" evidence="13">
    <location>
        <position position="215"/>
    </location>
    <ligand>
        <name>substrate</name>
    </ligand>
</feature>
<dbReference type="OrthoDB" id="9782546at2"/>
<dbReference type="InterPro" id="IPR036068">
    <property type="entry name" value="Nicotinate_pribotase-like_C"/>
</dbReference>
<feature type="binding site" evidence="13">
    <location>
        <position position="194"/>
    </location>
    <ligand>
        <name>substrate</name>
    </ligand>
</feature>
<dbReference type="AlphaFoldDB" id="A0A1H0Q1N2"/>
<dbReference type="Pfam" id="PF01729">
    <property type="entry name" value="QRPTase_C"/>
    <property type="match status" value="1"/>
</dbReference>
<evidence type="ECO:0000256" key="1">
    <source>
        <dbReference type="ARBA" id="ARBA00003237"/>
    </source>
</evidence>
<evidence type="ECO:0000256" key="6">
    <source>
        <dbReference type="ARBA" id="ARBA00022642"/>
    </source>
</evidence>
<keyword evidence="8 12" id="KW-0808">Transferase</keyword>
<evidence type="ECO:0000256" key="11">
    <source>
        <dbReference type="ARBA" id="ARBA00069173"/>
    </source>
</evidence>
<dbReference type="Proteomes" id="UP000198860">
    <property type="component" value="Unassembled WGS sequence"/>
</dbReference>
<comment type="function">
    <text evidence="1">Involved in the catabolism of quinolinic acid (QA).</text>
</comment>
<feature type="binding site" evidence="13">
    <location>
        <position position="154"/>
    </location>
    <ligand>
        <name>substrate</name>
    </ligand>
</feature>
<dbReference type="PANTHER" id="PTHR32179:SF3">
    <property type="entry name" value="NICOTINATE-NUCLEOTIDE PYROPHOSPHORYLASE [CARBOXYLATING]"/>
    <property type="match status" value="1"/>
</dbReference>
<dbReference type="FunFam" id="3.20.20.70:FF:000030">
    <property type="entry name" value="Nicotinate-nucleotide pyrophosphorylase, carboxylating"/>
    <property type="match status" value="1"/>
</dbReference>
<evidence type="ECO:0000256" key="13">
    <source>
        <dbReference type="PIRSR" id="PIRSR006250-1"/>
    </source>
</evidence>
<evidence type="ECO:0000259" key="14">
    <source>
        <dbReference type="Pfam" id="PF01729"/>
    </source>
</evidence>
<feature type="binding site" evidence="13">
    <location>
        <position position="97"/>
    </location>
    <ligand>
        <name>substrate</name>
    </ligand>
</feature>
<accession>A0A1H0Q1N2</accession>
<dbReference type="InterPro" id="IPR013785">
    <property type="entry name" value="Aldolase_TIM"/>
</dbReference>
<feature type="domain" description="Quinolinate phosphoribosyl transferase C-terminal" evidence="14">
    <location>
        <begin position="109"/>
        <end position="272"/>
    </location>
</feature>
<evidence type="ECO:0000256" key="2">
    <source>
        <dbReference type="ARBA" id="ARBA00004893"/>
    </source>
</evidence>
<dbReference type="CDD" id="cd01572">
    <property type="entry name" value="QPRTase"/>
    <property type="match status" value="1"/>
</dbReference>
<feature type="binding site" evidence="13">
    <location>
        <begin position="259"/>
        <end position="261"/>
    </location>
    <ligand>
        <name>substrate</name>
    </ligand>
</feature>
<evidence type="ECO:0000256" key="3">
    <source>
        <dbReference type="ARBA" id="ARBA00009400"/>
    </source>
</evidence>
<evidence type="ECO:0000256" key="9">
    <source>
        <dbReference type="ARBA" id="ARBA00033102"/>
    </source>
</evidence>